<evidence type="ECO:0000313" key="1">
    <source>
        <dbReference type="EMBL" id="KAI9507819.1"/>
    </source>
</evidence>
<protein>
    <submittedName>
        <fullName evidence="1">Uncharacterized protein</fullName>
    </submittedName>
</protein>
<organism evidence="1 2">
    <name type="scientific">Russula earlei</name>
    <dbReference type="NCBI Taxonomy" id="71964"/>
    <lineage>
        <taxon>Eukaryota</taxon>
        <taxon>Fungi</taxon>
        <taxon>Dikarya</taxon>
        <taxon>Basidiomycota</taxon>
        <taxon>Agaricomycotina</taxon>
        <taxon>Agaricomycetes</taxon>
        <taxon>Russulales</taxon>
        <taxon>Russulaceae</taxon>
        <taxon>Russula</taxon>
    </lineage>
</organism>
<proteinExistence type="predicted"/>
<comment type="caution">
    <text evidence="1">The sequence shown here is derived from an EMBL/GenBank/DDBJ whole genome shotgun (WGS) entry which is preliminary data.</text>
</comment>
<sequence>MSFHPSPLLACPPAHLISLLCTCRHVYHTLSSHDNDLYAKIFRGMFDVDATRRRFGRHALNSPFLATQLKTYCTALQRIRRGDIFIPDIEDVLLTAFILSMENDGKNRAQLEWANTYPFVDNFVRHRLWHDSVNGWPRDTSLNSLALWVMWCMTDKNVLESETSDDRDNLIKLVLPYVVMAFKYLSHFAPDHHLQLLPEEWRSELVSLQTAHGEYPIIPPRGDTVAEVYHFGRTIRFRPPPITVAAKLIYFSRREMIPLISPPDLPVDRPTALAQGISWGQTQADIIEVNSHAGAKFVPASDWDWKSSLTPEQRLIEEDGVWRRDLLSPSAAWDNDWERSTACWDPWADVVLKGTVYTFGSMDGPLAGPNADVPGYMALVTNPDYPEHFGENSPSMSTWPLFMRLKEHHCISPQDPVPAGGPEHDPFDDGICNAWFPPVDLVERSDRAVLTYRYQGELQRTEHETFIEGRSNSHDQNTCLTCQARLEPEEPMRGVEDHLSPRHADYEDDFEESIYETTCIGIRDIIFTGEPDPYHGMAWGRFTFLGRVRPWDGLIALVRLPADPNQRGRSRLVFRGYLHYGKVLVGSWRGMTMDVQSVPWEGPFVASKRS</sequence>
<dbReference type="EMBL" id="JAGFNK010000111">
    <property type="protein sequence ID" value="KAI9507819.1"/>
    <property type="molecule type" value="Genomic_DNA"/>
</dbReference>
<gene>
    <name evidence="1" type="ORF">F5148DRAFT_1201960</name>
</gene>
<name>A0ACC0U9G1_9AGAM</name>
<dbReference type="Proteomes" id="UP001207468">
    <property type="component" value="Unassembled WGS sequence"/>
</dbReference>
<evidence type="ECO:0000313" key="2">
    <source>
        <dbReference type="Proteomes" id="UP001207468"/>
    </source>
</evidence>
<keyword evidence="2" id="KW-1185">Reference proteome</keyword>
<reference evidence="1" key="1">
    <citation type="submission" date="2021-03" db="EMBL/GenBank/DDBJ databases">
        <title>Evolutionary priming and transition to the ectomycorrhizal habit in an iconic lineage of mushroom-forming fungi: is preadaptation a requirement?</title>
        <authorList>
            <consortium name="DOE Joint Genome Institute"/>
            <person name="Looney B.P."/>
            <person name="Miyauchi S."/>
            <person name="Morin E."/>
            <person name="Drula E."/>
            <person name="Courty P.E."/>
            <person name="Chicoki N."/>
            <person name="Fauchery L."/>
            <person name="Kohler A."/>
            <person name="Kuo A."/>
            <person name="LaButti K."/>
            <person name="Pangilinan J."/>
            <person name="Lipzen A."/>
            <person name="Riley R."/>
            <person name="Andreopoulos W."/>
            <person name="He G."/>
            <person name="Johnson J."/>
            <person name="Barry K.W."/>
            <person name="Grigoriev I.V."/>
            <person name="Nagy L."/>
            <person name="Hibbett D."/>
            <person name="Henrissat B."/>
            <person name="Matheny P.B."/>
            <person name="Labbe J."/>
            <person name="Martin A.F."/>
        </authorList>
    </citation>
    <scope>NUCLEOTIDE SEQUENCE</scope>
    <source>
        <strain evidence="1">BPL698</strain>
    </source>
</reference>
<accession>A0ACC0U9G1</accession>